<dbReference type="EMBL" id="WKJL01000001">
    <property type="protein sequence ID" value="MRW83299.1"/>
    <property type="molecule type" value="Genomic_DNA"/>
</dbReference>
<dbReference type="Pfam" id="PF00771">
    <property type="entry name" value="FHIPEP"/>
    <property type="match status" value="1"/>
</dbReference>
<dbReference type="InterPro" id="IPR042194">
    <property type="entry name" value="FHIPEP_1"/>
</dbReference>
<evidence type="ECO:0000313" key="8">
    <source>
        <dbReference type="EMBL" id="MRW83299.1"/>
    </source>
</evidence>
<keyword evidence="8" id="KW-0969">Cilium</keyword>
<evidence type="ECO:0000256" key="4">
    <source>
        <dbReference type="ARBA" id="ARBA00022692"/>
    </source>
</evidence>
<feature type="transmembrane region" description="Helical" evidence="7">
    <location>
        <begin position="254"/>
        <end position="276"/>
    </location>
</feature>
<feature type="transmembrane region" description="Helical" evidence="7">
    <location>
        <begin position="25"/>
        <end position="44"/>
    </location>
</feature>
<keyword evidence="7" id="KW-0653">Protein transport</keyword>
<dbReference type="Gene3D" id="1.10.8.540">
    <property type="entry name" value="FHIPEP family, domain 3"/>
    <property type="match status" value="1"/>
</dbReference>
<dbReference type="Gene3D" id="3.40.50.12790">
    <property type="entry name" value="FHIPEP family, domain 4"/>
    <property type="match status" value="1"/>
</dbReference>
<keyword evidence="6 7" id="KW-0472">Membrane</keyword>
<comment type="function">
    <text evidence="7">Required for formation of the rod structure of the flagellar apparatus. Together with FliI and FliH, may constitute the export apparatus of flagellin.</text>
</comment>
<organism evidence="8 9">
    <name type="scientific">Duganella aquatilis</name>
    <dbReference type="NCBI Taxonomy" id="2666082"/>
    <lineage>
        <taxon>Bacteria</taxon>
        <taxon>Pseudomonadati</taxon>
        <taxon>Pseudomonadota</taxon>
        <taxon>Betaproteobacteria</taxon>
        <taxon>Burkholderiales</taxon>
        <taxon>Oxalobacteraceae</taxon>
        <taxon>Telluria group</taxon>
        <taxon>Duganella</taxon>
    </lineage>
</organism>
<evidence type="ECO:0000256" key="1">
    <source>
        <dbReference type="ARBA" id="ARBA00004651"/>
    </source>
</evidence>
<comment type="caution">
    <text evidence="8">The sequence shown here is derived from an EMBL/GenBank/DDBJ whole genome shotgun (WGS) entry which is preliminary data.</text>
</comment>
<dbReference type="AlphaFoldDB" id="A0A844D7S9"/>
<keyword evidence="9" id="KW-1185">Reference proteome</keyword>
<feature type="transmembrane region" description="Helical" evidence="7">
    <location>
        <begin position="212"/>
        <end position="234"/>
    </location>
</feature>
<dbReference type="Gene3D" id="3.40.30.60">
    <property type="entry name" value="FHIPEP family, domain 1"/>
    <property type="match status" value="1"/>
</dbReference>
<keyword evidence="8" id="KW-0966">Cell projection</keyword>
<proteinExistence type="inferred from homology"/>
<keyword evidence="7" id="KW-0813">Transport</keyword>
<reference evidence="8 9" key="1">
    <citation type="submission" date="2019-11" db="EMBL/GenBank/DDBJ databases">
        <title>Novel species isolated from a subtropical stream in China.</title>
        <authorList>
            <person name="Lu H."/>
        </authorList>
    </citation>
    <scope>NUCLEOTIDE SEQUENCE [LARGE SCALE GENOMIC DNA]</scope>
    <source>
        <strain evidence="8 9">FT26W</strain>
    </source>
</reference>
<protein>
    <recommendedName>
        <fullName evidence="7">Flagellar biosynthesis protein FlhA</fullName>
    </recommendedName>
</protein>
<gene>
    <name evidence="7 8" type="primary">flhA</name>
    <name evidence="8" type="ORF">GJ698_04250</name>
</gene>
<dbReference type="Proteomes" id="UP000439986">
    <property type="component" value="Unassembled WGS sequence"/>
</dbReference>
<keyword evidence="4 7" id="KW-0812">Transmembrane</keyword>
<evidence type="ECO:0000313" key="9">
    <source>
        <dbReference type="Proteomes" id="UP000439986"/>
    </source>
</evidence>
<dbReference type="InterPro" id="IPR042193">
    <property type="entry name" value="FHIPEP_3"/>
</dbReference>
<dbReference type="PRINTS" id="PR00949">
    <property type="entry name" value="TYPE3IMAPROT"/>
</dbReference>
<comment type="subcellular location">
    <subcellularLocation>
        <location evidence="1 7">Cell membrane</location>
        <topology evidence="1 7">Multi-pass membrane protein</topology>
    </subcellularLocation>
</comment>
<keyword evidence="5 7" id="KW-1133">Transmembrane helix</keyword>
<dbReference type="InterPro" id="IPR025505">
    <property type="entry name" value="FHIPEP_CS"/>
</dbReference>
<sequence>MNALSNVKLPPWLQGLANSKNKGSVAAPILIVMLLAMMILPLPAFVLDMFFSFNIALSVIVLLTSLYTVKPLDFMSFPTILLVSTMLRLSLNVASTRVVLTEGHTGADAAGKVIEAFGHFLIGGNYTVGIVVFVILTIINFVVVTKGAGRIAEVGARFALDAMPGKQMAIDADLNAGLIGEADAKKRRSEVSMEAEFYGAMDGASKYVRGDAVAGILVTVINVVGGLLVGLIQHDMVFADALKNYTLLAIGDGLVAQIPSLIISIAAGIVVSRVASDKDIGSQLVGELFAKPEVLYITAGIIGGLGLIPGMPNLVFIMLAGALGGSAYMMTKKKVQKVAADTAAAEAAAPAAAAAASEQEEATWQDIMPVDTLGLEVGYRLIPLVDKTQGGELLKRIKGIRKKFAQEVGFLAPPVHIRDNLELKPSAYRIALKGVEVGTGEAFNGQFLAINPGMATGTLQGMVTTDPAFGLPAVWIDASLRDQAQSLGYTVVDAGTVVATHLNHLITTHASELLGRSEVQSLLDHLGKESPKLVEDLVPKMVSISTLQKVLQNLLMEGVHIRDMRTIIETLAEHAVHTQDPGDLTALVRIALGRAIVQQLFPGSGELSVMTLDNRLERLLMQALAASGPDGAGIEPGLADTIAQQAASAAQQQEALGLTPVLLVPGPLRALLSRFLRRSLPQLKVLSHAEIPESKTIRVTALVGQQPT</sequence>
<dbReference type="GO" id="GO:0005886">
    <property type="term" value="C:plasma membrane"/>
    <property type="evidence" value="ECO:0007669"/>
    <property type="project" value="UniProtKB-SubCell"/>
</dbReference>
<keyword evidence="7" id="KW-1006">Bacterial flagellum protein export</keyword>
<evidence type="ECO:0000256" key="6">
    <source>
        <dbReference type="ARBA" id="ARBA00023136"/>
    </source>
</evidence>
<dbReference type="InterPro" id="IPR042196">
    <property type="entry name" value="FHIPEP_4"/>
</dbReference>
<evidence type="ECO:0000256" key="7">
    <source>
        <dbReference type="RuleBase" id="RU364093"/>
    </source>
</evidence>
<keyword evidence="8" id="KW-0282">Flagellum</keyword>
<dbReference type="PANTHER" id="PTHR30161:SF1">
    <property type="entry name" value="FLAGELLAR BIOSYNTHESIS PROTEIN FLHA-RELATED"/>
    <property type="match status" value="1"/>
</dbReference>
<comment type="caution">
    <text evidence="7">Lacks conserved residue(s) required for the propagation of feature annotation.</text>
</comment>
<keyword evidence="3 7" id="KW-1003">Cell membrane</keyword>
<dbReference type="NCBIfam" id="TIGR01398">
    <property type="entry name" value="FlhA"/>
    <property type="match status" value="1"/>
</dbReference>
<evidence type="ECO:0000256" key="5">
    <source>
        <dbReference type="ARBA" id="ARBA00022989"/>
    </source>
</evidence>
<keyword evidence="7" id="KW-1005">Bacterial flagellum biogenesis</keyword>
<dbReference type="PIRSF" id="PIRSF005419">
    <property type="entry name" value="FlhA"/>
    <property type="match status" value="1"/>
</dbReference>
<name>A0A844D7S9_9BURK</name>
<accession>A0A844D7S9</accession>
<evidence type="ECO:0000256" key="2">
    <source>
        <dbReference type="ARBA" id="ARBA00008835"/>
    </source>
</evidence>
<dbReference type="RefSeq" id="WP_154356304.1">
    <property type="nucleotide sequence ID" value="NZ_WKJL01000001.1"/>
</dbReference>
<dbReference type="GO" id="GO:0044780">
    <property type="term" value="P:bacterial-type flagellum assembly"/>
    <property type="evidence" value="ECO:0007669"/>
    <property type="project" value="InterPro"/>
</dbReference>
<dbReference type="PANTHER" id="PTHR30161">
    <property type="entry name" value="FLAGELLAR EXPORT PROTEIN, MEMBRANE FLHA SUBUNIT-RELATED"/>
    <property type="match status" value="1"/>
</dbReference>
<dbReference type="InterPro" id="IPR006301">
    <property type="entry name" value="FlhA"/>
</dbReference>
<feature type="transmembrane region" description="Helical" evidence="7">
    <location>
        <begin position="50"/>
        <end position="69"/>
    </location>
</feature>
<comment type="similarity">
    <text evidence="2 7">Belongs to the FHIPEP (flagella/HR/invasion proteins export pore) family.</text>
</comment>
<dbReference type="InterPro" id="IPR001712">
    <property type="entry name" value="T3SS_FHIPEP"/>
</dbReference>
<dbReference type="GO" id="GO:0009306">
    <property type="term" value="P:protein secretion"/>
    <property type="evidence" value="ECO:0007669"/>
    <property type="project" value="InterPro"/>
</dbReference>
<evidence type="ECO:0000256" key="3">
    <source>
        <dbReference type="ARBA" id="ARBA00022475"/>
    </source>
</evidence>
<feature type="transmembrane region" description="Helical" evidence="7">
    <location>
        <begin position="120"/>
        <end position="143"/>
    </location>
</feature>
<dbReference type="PROSITE" id="PS00994">
    <property type="entry name" value="FHIPEP"/>
    <property type="match status" value="1"/>
</dbReference>